<evidence type="ECO:0000313" key="4">
    <source>
        <dbReference type="RefSeq" id="XP_030071315.1"/>
    </source>
</evidence>
<dbReference type="KEGG" id="muo:115478181"/>
<feature type="transmembrane region" description="Helical" evidence="1">
    <location>
        <begin position="74"/>
        <end position="99"/>
    </location>
</feature>
<proteinExistence type="predicted"/>
<dbReference type="CTD" id="55281"/>
<dbReference type="AlphaFoldDB" id="A0A6P7Z7E3"/>
<reference evidence="4 5" key="1">
    <citation type="submission" date="2025-04" db="UniProtKB">
        <authorList>
            <consortium name="RefSeq"/>
        </authorList>
    </citation>
    <scope>IDENTIFICATION</scope>
</reference>
<dbReference type="Proteomes" id="UP000515156">
    <property type="component" value="Chromosome 9"/>
</dbReference>
<dbReference type="PANTHER" id="PTHR16103">
    <property type="entry name" value="TRANSMEMBRANE PROTEIN 140"/>
    <property type="match status" value="1"/>
</dbReference>
<dbReference type="GeneID" id="115478181"/>
<keyword evidence="3" id="KW-1185">Reference proteome</keyword>
<feature type="transmembrane region" description="Helical" evidence="1">
    <location>
        <begin position="111"/>
        <end position="135"/>
    </location>
</feature>
<sequence length="181" mass="20319">MKMGSRMHYLVCLVLLVLALGLLLCTLMPKAGNIVDTERKRISFNSLCFWNETGQELTCYEMQDLQRLGIALQYMILVGSACVYVTLPLCLFALFSFVLARSISDRDVWQFGVWLVALSVVALSVGIGTFLAAIWASIHRVELNNTVVGLVVVYATLLLQVFLAKSYKWESEQVLTKPEYV</sequence>
<keyword evidence="2" id="KW-0732">Signal</keyword>
<feature type="chain" id="PRO_5044652599" evidence="2">
    <location>
        <begin position="26"/>
        <end position="181"/>
    </location>
</feature>
<feature type="signal peptide" evidence="2">
    <location>
        <begin position="1"/>
        <end position="25"/>
    </location>
</feature>
<gene>
    <name evidence="4 5" type="primary">TMEM140</name>
</gene>
<dbReference type="RefSeq" id="XP_030071315.1">
    <property type="nucleotide sequence ID" value="XM_030215455.1"/>
</dbReference>
<dbReference type="RefSeq" id="XP_030071316.1">
    <property type="nucleotide sequence ID" value="XM_030215456.1"/>
</dbReference>
<evidence type="ECO:0000256" key="1">
    <source>
        <dbReference type="SAM" id="Phobius"/>
    </source>
</evidence>
<keyword evidence="1" id="KW-0472">Membrane</keyword>
<evidence type="ECO:0000313" key="5">
    <source>
        <dbReference type="RefSeq" id="XP_030071316.1"/>
    </source>
</evidence>
<keyword evidence="1" id="KW-1133">Transmembrane helix</keyword>
<dbReference type="PANTHER" id="PTHR16103:SF0">
    <property type="entry name" value="TRANSMEMBRANE PROTEIN 140"/>
    <property type="match status" value="1"/>
</dbReference>
<keyword evidence="1 4" id="KW-0812">Transmembrane</keyword>
<dbReference type="InterPro" id="IPR028038">
    <property type="entry name" value="TM140"/>
</dbReference>
<evidence type="ECO:0000313" key="3">
    <source>
        <dbReference type="Proteomes" id="UP000515156"/>
    </source>
</evidence>
<evidence type="ECO:0000256" key="2">
    <source>
        <dbReference type="SAM" id="SignalP"/>
    </source>
</evidence>
<organism evidence="3 4">
    <name type="scientific">Microcaecilia unicolor</name>
    <dbReference type="NCBI Taxonomy" id="1415580"/>
    <lineage>
        <taxon>Eukaryota</taxon>
        <taxon>Metazoa</taxon>
        <taxon>Chordata</taxon>
        <taxon>Craniata</taxon>
        <taxon>Vertebrata</taxon>
        <taxon>Euteleostomi</taxon>
        <taxon>Amphibia</taxon>
        <taxon>Gymnophiona</taxon>
        <taxon>Siphonopidae</taxon>
        <taxon>Microcaecilia</taxon>
    </lineage>
</organism>
<dbReference type="Pfam" id="PF14985">
    <property type="entry name" value="TM140"/>
    <property type="match status" value="1"/>
</dbReference>
<name>A0A6P7Z7E3_9AMPH</name>
<protein>
    <submittedName>
        <fullName evidence="4 5">Transmembrane protein 140</fullName>
    </submittedName>
</protein>
<accession>A0A6P7Z7E3</accession>
<feature type="transmembrane region" description="Helical" evidence="1">
    <location>
        <begin position="147"/>
        <end position="164"/>
    </location>
</feature>